<sequence>MSNVTVTVQGVSVGACQCQCVYVPGLPLGMDSLLCSHRGAARASSTASCSSCSRETYDCNSCSSSSSTNSIHSNMHKIRSTLNKHILTCINNSSLTCSTSSTCSSFDCQECCLDMHSCVVPTAGPARAHCVFVISLQYHQALQMQQQQQQHMLQQQMMMQPMYQQQAQYAAMSPAGDGPWAPIEFCSKGQMKAVQAAAVLCTNPTAIPVVIIMASEVTCTSTNKPLHINNSNNNHHSSSSISIISRSLISPPHWSSSLPWGPSPQQGPLILHSLTPGNPAPIPPPFPFLPRNPLVNMEVITPPPPAVSNPPDMSGWNPFGEDNFSKLTEEELLDREFDLLRASKCPASFTAALLVPGPGVLEKPVERAVSADASVERQQLSLKPLHEDLFGSVPFLSNPGKPALPTDSPLLSPTPPYHVCRPLHLASRRHGNADRNQDTTTCKSHLQCAAAAGESGHRLANLEPGTRRAPPPDAASMFLIQSKPNEAKRPHGAGGSVTSPDQLSEEPPTTPVNPILEALPQTAKEHKPCKRSGSAGPPTRKAGEESDSDFESDPPSPKSSEEDEPEEDEGLNSEHGEFNDDTEPENLGQRPLLMDSEEEAEEEEDKHSSDSDYDQKKAKTRTSRPTGSKPMTTVTGATRAEPDPTLITPPASPGAAAREPPSREVDVFGAVPFLGGGQPAKTVTEGADVFTKAPFRQASQEQNMDEFDVFTKAPFNRNLSKTSKSSDTPMGQTPPVSPDSVDIFGCSPFQPSYPVPLSKSREDIFGQVPFDEASSPQQQKNKQRSLQKLSSRQRRTKQETVGGNGKRHHGTPTGGRKTNKPSFRTPERARRHKKVGRRDSQSSNEFLNPSDSKENISVTRGDVKDKGASLPSEEAMLDPFGAKPFHPQDGGRHPQHQGLGDGKGELNPANGRPRTSSLHNTFGDGNKMDDFGAVPFTELVVRSGTQQQPPQVELDPFGAAPFPSKQ</sequence>
<accession>A0A8T2PUU1</accession>
<feature type="region of interest" description="Disordered" evidence="1">
    <location>
        <begin position="694"/>
        <end position="966"/>
    </location>
</feature>
<dbReference type="OrthoDB" id="2018507at2759"/>
<name>A0A8T2PUU1_9TELE</name>
<dbReference type="AlphaFoldDB" id="A0A8T2PUU1"/>
<dbReference type="Pfam" id="PF15282">
    <property type="entry name" value="BMP2K_C"/>
    <property type="match status" value="1"/>
</dbReference>
<feature type="compositionally biased region" description="Polar residues" evidence="1">
    <location>
        <begin position="623"/>
        <end position="636"/>
    </location>
</feature>
<evidence type="ECO:0000259" key="2">
    <source>
        <dbReference type="Pfam" id="PF15282"/>
    </source>
</evidence>
<organism evidence="3 4">
    <name type="scientific">Albula glossodonta</name>
    <name type="common">roundjaw bonefish</name>
    <dbReference type="NCBI Taxonomy" id="121402"/>
    <lineage>
        <taxon>Eukaryota</taxon>
        <taxon>Metazoa</taxon>
        <taxon>Chordata</taxon>
        <taxon>Craniata</taxon>
        <taxon>Vertebrata</taxon>
        <taxon>Euteleostomi</taxon>
        <taxon>Actinopterygii</taxon>
        <taxon>Neopterygii</taxon>
        <taxon>Teleostei</taxon>
        <taxon>Albuliformes</taxon>
        <taxon>Albulidae</taxon>
        <taxon>Albula</taxon>
    </lineage>
</organism>
<feature type="compositionally biased region" description="Basic residues" evidence="1">
    <location>
        <begin position="781"/>
        <end position="795"/>
    </location>
</feature>
<dbReference type="Proteomes" id="UP000824540">
    <property type="component" value="Unassembled WGS sequence"/>
</dbReference>
<feature type="compositionally biased region" description="Polar residues" evidence="1">
    <location>
        <begin position="717"/>
        <end position="731"/>
    </location>
</feature>
<feature type="region of interest" description="Disordered" evidence="1">
    <location>
        <begin position="485"/>
        <end position="662"/>
    </location>
</feature>
<evidence type="ECO:0000313" key="3">
    <source>
        <dbReference type="EMBL" id="KAG9355130.1"/>
    </source>
</evidence>
<reference evidence="3" key="1">
    <citation type="thesis" date="2021" institute="BYU ScholarsArchive" country="Provo, UT, USA">
        <title>Applications of and Algorithms for Genome Assembly and Genomic Analyses with an Emphasis on Marine Teleosts.</title>
        <authorList>
            <person name="Pickett B.D."/>
        </authorList>
    </citation>
    <scope>NUCLEOTIDE SEQUENCE</scope>
    <source>
        <strain evidence="3">HI-2016</strain>
    </source>
</reference>
<evidence type="ECO:0000313" key="4">
    <source>
        <dbReference type="Proteomes" id="UP000824540"/>
    </source>
</evidence>
<feature type="compositionally biased region" description="Basic and acidic residues" evidence="1">
    <location>
        <begin position="605"/>
        <end position="617"/>
    </location>
</feature>
<dbReference type="EMBL" id="JAFBMS010000002">
    <property type="protein sequence ID" value="KAG9355130.1"/>
    <property type="molecule type" value="Genomic_DNA"/>
</dbReference>
<protein>
    <recommendedName>
        <fullName evidence="2">BMP-2-inducible protein kinase C-terminal domain-containing protein</fullName>
    </recommendedName>
</protein>
<feature type="domain" description="BMP-2-inducible protein kinase C-terminal" evidence="2">
    <location>
        <begin position="705"/>
        <end position="966"/>
    </location>
</feature>
<proteinExistence type="predicted"/>
<feature type="compositionally biased region" description="Acidic residues" evidence="1">
    <location>
        <begin position="595"/>
        <end position="604"/>
    </location>
</feature>
<keyword evidence="4" id="KW-1185">Reference proteome</keyword>
<evidence type="ECO:0000256" key="1">
    <source>
        <dbReference type="SAM" id="MobiDB-lite"/>
    </source>
</evidence>
<dbReference type="PANTHER" id="PTHR47907:SF4">
    <property type="entry name" value="BMP-2-INDUCIBLE PROTEIN KINASE ISOFORM X1"/>
    <property type="match status" value="1"/>
</dbReference>
<comment type="caution">
    <text evidence="3">The sequence shown here is derived from an EMBL/GenBank/DDBJ whole genome shotgun (WGS) entry which is preliminary data.</text>
</comment>
<dbReference type="InterPro" id="IPR028182">
    <property type="entry name" value="BMP2K_C"/>
</dbReference>
<feature type="compositionally biased region" description="Acidic residues" evidence="1">
    <location>
        <begin position="561"/>
        <end position="571"/>
    </location>
</feature>
<gene>
    <name evidence="3" type="ORF">JZ751_001843</name>
</gene>
<feature type="compositionally biased region" description="Polar residues" evidence="1">
    <location>
        <begin position="841"/>
        <end position="858"/>
    </location>
</feature>
<dbReference type="PANTHER" id="PTHR47907">
    <property type="entry name" value="PROTEIN KINASE DOMAIN-CONTAINING PROTEIN"/>
    <property type="match status" value="1"/>
</dbReference>
<dbReference type="InterPro" id="IPR051744">
    <property type="entry name" value="AP2_assoc_SerThr_kinase"/>
</dbReference>